<keyword evidence="1" id="KW-1133">Transmembrane helix</keyword>
<feature type="domain" description="Phlebovirus glycoprotein G2 fusion" evidence="2">
    <location>
        <begin position="157"/>
        <end position="291"/>
    </location>
</feature>
<proteinExistence type="predicted"/>
<dbReference type="AlphaFoldDB" id="A0A1I7WI25"/>
<dbReference type="Proteomes" id="UP000095283">
    <property type="component" value="Unplaced"/>
</dbReference>
<evidence type="ECO:0000313" key="3">
    <source>
        <dbReference type="Proteomes" id="UP000095283"/>
    </source>
</evidence>
<evidence type="ECO:0000259" key="2">
    <source>
        <dbReference type="Pfam" id="PF07245"/>
    </source>
</evidence>
<feature type="domain" description="Phlebovirus glycoprotein G2 fusion" evidence="2">
    <location>
        <begin position="292"/>
        <end position="386"/>
    </location>
</feature>
<dbReference type="WBParaSite" id="Hba_04657">
    <property type="protein sequence ID" value="Hba_04657"/>
    <property type="gene ID" value="Hba_04657"/>
</dbReference>
<sequence>MLPFYPNQRPILIRIRRFSKESQSIHSLTCPSREFCDGAIISLCIYIYGIVSATLLIAFTIRRVHCYIQSRRDPKSKVSTNRIEVDRITNDQENTQEVKIDIIETAHNIANQGEVEINRDSRDNPFNIRDVSFTKYVGKGSLAIMLLTITVQTAVSCQEGYVRRSTNVICQEDQPQGTENCYMEYNEELFFNSIHKSFCLRVKHQNTSIGFIEIMIKPLKQTCQKVYSSKRCPLAGSCHSNTCAIIRINQRIPELNNANSYPGNVRCSESCAGWFCGCALPGDACMFYKVVSDTKIKVPSITTQNDSLMNLIFAKTSEFTVIVPNTFTTAVRCVTEDQARNRFVSYSTDEVCLCSNNSEDVECVCKTTFLATLHSQYETTIPITTHIMVRI</sequence>
<dbReference type="InterPro" id="IPR009878">
    <property type="entry name" value="Phlebovirus_G2_fusion"/>
</dbReference>
<keyword evidence="1" id="KW-0472">Membrane</keyword>
<evidence type="ECO:0000256" key="1">
    <source>
        <dbReference type="SAM" id="Phobius"/>
    </source>
</evidence>
<feature type="transmembrane region" description="Helical" evidence="1">
    <location>
        <begin position="39"/>
        <end position="61"/>
    </location>
</feature>
<keyword evidence="1" id="KW-0812">Transmembrane</keyword>
<name>A0A1I7WI25_HETBA</name>
<dbReference type="Pfam" id="PF07245">
    <property type="entry name" value="Phlebovirus_G2"/>
    <property type="match status" value="2"/>
</dbReference>
<reference evidence="4" key="1">
    <citation type="submission" date="2016-11" db="UniProtKB">
        <authorList>
            <consortium name="WormBaseParasite"/>
        </authorList>
    </citation>
    <scope>IDENTIFICATION</scope>
</reference>
<evidence type="ECO:0000313" key="4">
    <source>
        <dbReference type="WBParaSite" id="Hba_04657"/>
    </source>
</evidence>
<protein>
    <submittedName>
        <fullName evidence="4">Phlebovirus_G2 domain-containing protein</fullName>
    </submittedName>
</protein>
<organism evidence="3 4">
    <name type="scientific">Heterorhabditis bacteriophora</name>
    <name type="common">Entomopathogenic nematode worm</name>
    <dbReference type="NCBI Taxonomy" id="37862"/>
    <lineage>
        <taxon>Eukaryota</taxon>
        <taxon>Metazoa</taxon>
        <taxon>Ecdysozoa</taxon>
        <taxon>Nematoda</taxon>
        <taxon>Chromadorea</taxon>
        <taxon>Rhabditida</taxon>
        <taxon>Rhabditina</taxon>
        <taxon>Rhabditomorpha</taxon>
        <taxon>Strongyloidea</taxon>
        <taxon>Heterorhabditidae</taxon>
        <taxon>Heterorhabditis</taxon>
    </lineage>
</organism>
<keyword evidence="3" id="KW-1185">Reference proteome</keyword>
<accession>A0A1I7WI25</accession>